<dbReference type="eggNOG" id="COG1598">
    <property type="taxonomic scope" value="Bacteria"/>
</dbReference>
<dbReference type="Pfam" id="PF15919">
    <property type="entry name" value="HicB_lk_antitox"/>
    <property type="match status" value="1"/>
</dbReference>
<sequence length="69" mass="8079">MKREYTVIIERDEDGYYVADVPELHGCHTQATSLDELMSRVREAIELCREVQKPVRHRKQLIGVQRIAV</sequence>
<evidence type="ECO:0000313" key="3">
    <source>
        <dbReference type="Proteomes" id="UP000006732"/>
    </source>
</evidence>
<dbReference type="PANTHER" id="PTHR34504:SF2">
    <property type="entry name" value="UPF0150 PROTEIN SSL0259"/>
    <property type="match status" value="1"/>
</dbReference>
<dbReference type="Gene3D" id="3.30.160.250">
    <property type="match status" value="1"/>
</dbReference>
<dbReference type="HOGENOM" id="CLU_114047_3_0_7"/>
<keyword evidence="3" id="KW-1185">Reference proteome</keyword>
<dbReference type="RefSeq" id="WP_011735075.1">
    <property type="nucleotide sequence ID" value="NC_008609.1"/>
</dbReference>
<reference evidence="2 3" key="1">
    <citation type="submission" date="2006-10" db="EMBL/GenBank/DDBJ databases">
        <title>Complete sequence of chromosome of Pelobacter propionicus DSM 2379.</title>
        <authorList>
            <consortium name="US DOE Joint Genome Institute"/>
            <person name="Copeland A."/>
            <person name="Lucas S."/>
            <person name="Lapidus A."/>
            <person name="Barry K."/>
            <person name="Detter J.C."/>
            <person name="Glavina del Rio T."/>
            <person name="Hammon N."/>
            <person name="Israni S."/>
            <person name="Dalin E."/>
            <person name="Tice H."/>
            <person name="Pitluck S."/>
            <person name="Saunders E."/>
            <person name="Brettin T."/>
            <person name="Bruce D."/>
            <person name="Han C."/>
            <person name="Tapia R."/>
            <person name="Schmutz J."/>
            <person name="Larimer F."/>
            <person name="Land M."/>
            <person name="Hauser L."/>
            <person name="Kyrpides N."/>
            <person name="Kim E."/>
            <person name="Lovley D."/>
            <person name="Richardson P."/>
        </authorList>
    </citation>
    <scope>NUCLEOTIDE SEQUENCE [LARGE SCALE GENOMIC DNA]</scope>
    <source>
        <strain evidence="3">DSM 2379 / NBRC 103807 / OttBd1</strain>
    </source>
</reference>
<dbReference type="KEGG" id="ppd:Ppro_1149"/>
<gene>
    <name evidence="2" type="ordered locus">Ppro_1149</name>
</gene>
<organism evidence="2 3">
    <name type="scientific">Pelobacter propionicus (strain DSM 2379 / NBRC 103807 / OttBd1)</name>
    <dbReference type="NCBI Taxonomy" id="338966"/>
    <lineage>
        <taxon>Bacteria</taxon>
        <taxon>Pseudomonadati</taxon>
        <taxon>Thermodesulfobacteriota</taxon>
        <taxon>Desulfuromonadia</taxon>
        <taxon>Desulfuromonadales</taxon>
        <taxon>Desulfuromonadaceae</taxon>
        <taxon>Pelobacter</taxon>
    </lineage>
</organism>
<dbReference type="AlphaFoldDB" id="A1AN53"/>
<dbReference type="InterPro" id="IPR051404">
    <property type="entry name" value="TA_system_antitoxin"/>
</dbReference>
<dbReference type="InterPro" id="IPR035069">
    <property type="entry name" value="TTHA1013/TTHA0281-like"/>
</dbReference>
<dbReference type="STRING" id="338966.Ppro_1149"/>
<name>A1AN53_PELPD</name>
<evidence type="ECO:0000259" key="1">
    <source>
        <dbReference type="Pfam" id="PF15919"/>
    </source>
</evidence>
<dbReference type="EMBL" id="CP000482">
    <property type="protein sequence ID" value="ABK98773.1"/>
    <property type="molecule type" value="Genomic_DNA"/>
</dbReference>
<dbReference type="InterPro" id="IPR031807">
    <property type="entry name" value="HicB-like"/>
</dbReference>
<evidence type="ECO:0000313" key="2">
    <source>
        <dbReference type="EMBL" id="ABK98773.1"/>
    </source>
</evidence>
<proteinExistence type="predicted"/>
<dbReference type="SUPFAM" id="SSF143100">
    <property type="entry name" value="TTHA1013/TTHA0281-like"/>
    <property type="match status" value="1"/>
</dbReference>
<accession>A1AN53</accession>
<feature type="domain" description="HicB-like antitoxin of toxin-antitoxin system" evidence="1">
    <location>
        <begin position="5"/>
        <end position="48"/>
    </location>
</feature>
<protein>
    <recommendedName>
        <fullName evidence="1">HicB-like antitoxin of toxin-antitoxin system domain-containing protein</fullName>
    </recommendedName>
</protein>
<dbReference type="Proteomes" id="UP000006732">
    <property type="component" value="Chromosome"/>
</dbReference>
<dbReference type="PANTHER" id="PTHR34504">
    <property type="entry name" value="ANTITOXIN HICB"/>
    <property type="match status" value="1"/>
</dbReference>
<dbReference type="OrthoDB" id="5419659at2"/>